<dbReference type="PANTHER" id="PTHR24416">
    <property type="entry name" value="TYROSINE-PROTEIN KINASE RECEPTOR"/>
    <property type="match status" value="1"/>
</dbReference>
<feature type="region of interest" description="Disordered" evidence="2">
    <location>
        <begin position="40"/>
        <end position="79"/>
    </location>
</feature>
<dbReference type="InterPro" id="IPR001245">
    <property type="entry name" value="Ser-Thr/Tyr_kinase_cat_dom"/>
</dbReference>
<dbReference type="GO" id="GO:0004714">
    <property type="term" value="F:transmembrane receptor protein tyrosine kinase activity"/>
    <property type="evidence" value="ECO:0000318"/>
    <property type="project" value="GO_Central"/>
</dbReference>
<dbReference type="FunFam" id="1.10.510.10:FF:001890">
    <property type="entry name" value="Uncharacterized protein"/>
    <property type="match status" value="1"/>
</dbReference>
<evidence type="ECO:0000256" key="2">
    <source>
        <dbReference type="SAM" id="MobiDB-lite"/>
    </source>
</evidence>
<dbReference type="OrthoDB" id="3256376at2759"/>
<proteinExistence type="predicted"/>
<dbReference type="KEGG" id="spu:105437489"/>
<dbReference type="Gene3D" id="1.10.510.10">
    <property type="entry name" value="Transferase(Phosphotransferase) domain 1"/>
    <property type="match status" value="1"/>
</dbReference>
<dbReference type="GO" id="GO:0007169">
    <property type="term" value="P:cell surface receptor protein tyrosine kinase signaling pathway"/>
    <property type="evidence" value="ECO:0000318"/>
    <property type="project" value="GO_Central"/>
</dbReference>
<dbReference type="Proteomes" id="UP000007110">
    <property type="component" value="Unassembled WGS sequence"/>
</dbReference>
<organism evidence="5 6">
    <name type="scientific">Strongylocentrotus purpuratus</name>
    <name type="common">Purple sea urchin</name>
    <dbReference type="NCBI Taxonomy" id="7668"/>
    <lineage>
        <taxon>Eukaryota</taxon>
        <taxon>Metazoa</taxon>
        <taxon>Echinodermata</taxon>
        <taxon>Eleutherozoa</taxon>
        <taxon>Echinozoa</taxon>
        <taxon>Echinoidea</taxon>
        <taxon>Euechinoidea</taxon>
        <taxon>Echinacea</taxon>
        <taxon>Camarodonta</taxon>
        <taxon>Echinidea</taxon>
        <taxon>Strongylocentrotidae</taxon>
        <taxon>Strongylocentrotus</taxon>
    </lineage>
</organism>
<dbReference type="InterPro" id="IPR050122">
    <property type="entry name" value="RTK"/>
</dbReference>
<dbReference type="InterPro" id="IPR000719">
    <property type="entry name" value="Prot_kinase_dom"/>
</dbReference>
<dbReference type="GO" id="GO:0046872">
    <property type="term" value="F:metal ion binding"/>
    <property type="evidence" value="ECO:0007669"/>
    <property type="project" value="UniProtKB-KW"/>
</dbReference>
<keyword evidence="3" id="KW-1133">Transmembrane helix</keyword>
<dbReference type="EnsemblMetazoa" id="XM_030973824">
    <property type="protein sequence ID" value="XP_030829684"/>
    <property type="gene ID" value="LOC105437489"/>
</dbReference>
<keyword evidence="3" id="KW-0812">Transmembrane</keyword>
<protein>
    <recommendedName>
        <fullName evidence="4">Protein kinase domain-containing protein</fullName>
    </recommendedName>
</protein>
<name>A0A7M7N1C5_STRPU</name>
<dbReference type="InParanoid" id="A0A7M7N1C5"/>
<dbReference type="GeneID" id="105437489"/>
<keyword evidence="3" id="KW-0472">Membrane</keyword>
<dbReference type="SUPFAM" id="SSF56112">
    <property type="entry name" value="Protein kinase-like (PK-like)"/>
    <property type="match status" value="1"/>
</dbReference>
<feature type="binding site" evidence="1">
    <location>
        <position position="316"/>
    </location>
    <ligand>
        <name>Mg(2+)</name>
        <dbReference type="ChEBI" id="CHEBI:18420"/>
    </ligand>
</feature>
<dbReference type="InterPro" id="IPR011009">
    <property type="entry name" value="Kinase-like_dom_sf"/>
</dbReference>
<evidence type="ECO:0000313" key="5">
    <source>
        <dbReference type="EnsemblMetazoa" id="XP_030829684"/>
    </source>
</evidence>
<reference evidence="5" key="2">
    <citation type="submission" date="2021-01" db="UniProtKB">
        <authorList>
            <consortium name="EnsemblMetazoa"/>
        </authorList>
    </citation>
    <scope>IDENTIFICATION</scope>
</reference>
<dbReference type="PANTHER" id="PTHR24416:SF600">
    <property type="entry name" value="PDGF- AND VEGF-RECEPTOR RELATED, ISOFORM J"/>
    <property type="match status" value="1"/>
</dbReference>
<dbReference type="GO" id="GO:0005524">
    <property type="term" value="F:ATP binding"/>
    <property type="evidence" value="ECO:0007669"/>
    <property type="project" value="InterPro"/>
</dbReference>
<keyword evidence="1" id="KW-0460">Magnesium</keyword>
<dbReference type="PROSITE" id="PS50011">
    <property type="entry name" value="PROTEIN_KINASE_DOM"/>
    <property type="match status" value="1"/>
</dbReference>
<keyword evidence="1" id="KW-0479">Metal-binding</keyword>
<dbReference type="AlphaFoldDB" id="A0A7M7N1C5"/>
<dbReference type="Pfam" id="PF07714">
    <property type="entry name" value="PK_Tyr_Ser-Thr"/>
    <property type="match status" value="1"/>
</dbReference>
<feature type="domain" description="Protein kinase" evidence="4">
    <location>
        <begin position="176"/>
        <end position="348"/>
    </location>
</feature>
<dbReference type="RefSeq" id="XP_030829684.1">
    <property type="nucleotide sequence ID" value="XM_030973824.1"/>
</dbReference>
<evidence type="ECO:0000259" key="4">
    <source>
        <dbReference type="PROSITE" id="PS50011"/>
    </source>
</evidence>
<evidence type="ECO:0000313" key="6">
    <source>
        <dbReference type="Proteomes" id="UP000007110"/>
    </source>
</evidence>
<dbReference type="GO" id="GO:0043235">
    <property type="term" value="C:receptor complex"/>
    <property type="evidence" value="ECO:0000318"/>
    <property type="project" value="GO_Central"/>
</dbReference>
<feature type="binding site" evidence="1">
    <location>
        <position position="329"/>
    </location>
    <ligand>
        <name>Mg(2+)</name>
        <dbReference type="ChEBI" id="CHEBI:18420"/>
    </ligand>
</feature>
<reference evidence="6" key="1">
    <citation type="submission" date="2015-02" db="EMBL/GenBank/DDBJ databases">
        <title>Genome sequencing for Strongylocentrotus purpuratus.</title>
        <authorList>
            <person name="Murali S."/>
            <person name="Liu Y."/>
            <person name="Vee V."/>
            <person name="English A."/>
            <person name="Wang M."/>
            <person name="Skinner E."/>
            <person name="Han Y."/>
            <person name="Muzny D.M."/>
            <person name="Worley K.C."/>
            <person name="Gibbs R.A."/>
        </authorList>
    </citation>
    <scope>NUCLEOTIDE SEQUENCE</scope>
</reference>
<accession>A0A7M7N1C5</accession>
<dbReference type="GO" id="GO:0005886">
    <property type="term" value="C:plasma membrane"/>
    <property type="evidence" value="ECO:0000318"/>
    <property type="project" value="GO_Central"/>
</dbReference>
<feature type="compositionally biased region" description="Low complexity" evidence="2">
    <location>
        <begin position="40"/>
        <end position="72"/>
    </location>
</feature>
<feature type="transmembrane region" description="Helical" evidence="3">
    <location>
        <begin position="88"/>
        <end position="112"/>
    </location>
</feature>
<evidence type="ECO:0000256" key="1">
    <source>
        <dbReference type="PIRSR" id="PIRSR000615-3"/>
    </source>
</evidence>
<evidence type="ECO:0000256" key="3">
    <source>
        <dbReference type="SAM" id="Phobius"/>
    </source>
</evidence>
<sequence>MTISNTQIEDEGLYRCYTLFGSEEAELTVQAASLTTEEMTTATTEAASFTTEETTTETPEAGSFTTEGTTLETPEEPSRVPCNCSGSAVGIAVLAILLAVSIITNVIQFIVWRRQETISGFEASKKPVPREKRCVSHEANENMAYEMIQTGDSAYTALKLGPSYSPIIAPGNVTFFTRLGSIGRGDFGEVWKGELRSNQSQVDVAIRQIPDQVTKSSNVLEAVSVLSELADQPNVVTCLGYCQEQGSILYEFISGGTLLTHLQTTGVESQPTYGNLKPKGVRLDEGSLLNLAWQIAKGMQFLGSKKIIHGTLCAHNVLLADGRQCKLSDYGLSSSLFSDKETNKMEFA</sequence>
<keyword evidence="6" id="KW-1185">Reference proteome</keyword>